<feature type="transmembrane region" description="Helical" evidence="1">
    <location>
        <begin position="353"/>
        <end position="370"/>
    </location>
</feature>
<organism evidence="2 3">
    <name type="scientific">Gottfriedia acidiceleris</name>
    <dbReference type="NCBI Taxonomy" id="371036"/>
    <lineage>
        <taxon>Bacteria</taxon>
        <taxon>Bacillati</taxon>
        <taxon>Bacillota</taxon>
        <taxon>Bacilli</taxon>
        <taxon>Bacillales</taxon>
        <taxon>Bacillaceae</taxon>
        <taxon>Gottfriedia</taxon>
    </lineage>
</organism>
<gene>
    <name evidence="2" type="ORF">MY490_11315</name>
</gene>
<keyword evidence="1" id="KW-1133">Transmembrane helix</keyword>
<feature type="transmembrane region" description="Helical" evidence="1">
    <location>
        <begin position="376"/>
        <end position="394"/>
    </location>
</feature>
<evidence type="ECO:0000313" key="3">
    <source>
        <dbReference type="Proteomes" id="UP000830639"/>
    </source>
</evidence>
<reference evidence="2 3" key="1">
    <citation type="submission" date="2022-04" db="EMBL/GenBank/DDBJ databases">
        <title>Mechanism of arsenic methylation and mitigation arsenic toxicity by Bacillus sp. LH14 from an Arsenic-Contaminated Paddy Soil.</title>
        <authorList>
            <person name="Wang D."/>
        </authorList>
    </citation>
    <scope>NUCLEOTIDE SEQUENCE [LARGE SCALE GENOMIC DNA]</scope>
    <source>
        <strain evidence="2 3">LH14</strain>
    </source>
</reference>
<keyword evidence="3" id="KW-1185">Reference proteome</keyword>
<keyword evidence="1" id="KW-0812">Transmembrane</keyword>
<dbReference type="EMBL" id="CP096034">
    <property type="protein sequence ID" value="UPM52434.1"/>
    <property type="molecule type" value="Genomic_DNA"/>
</dbReference>
<dbReference type="RefSeq" id="WP_248265807.1">
    <property type="nucleotide sequence ID" value="NZ_CP096034.1"/>
</dbReference>
<name>A0ABY4JH79_9BACI</name>
<keyword evidence="1" id="KW-0472">Membrane</keyword>
<accession>A0ABY4JH79</accession>
<proteinExistence type="predicted"/>
<feature type="transmembrane region" description="Helical" evidence="1">
    <location>
        <begin position="452"/>
        <end position="474"/>
    </location>
</feature>
<sequence length="502" mass="59353">MRNFIKFFLQLLEDLKSEHTLQDWEENYTNVKFTLNSNYGYFKNLFSKAPYDEELTKDRISFTFLVNDQDPINNNEFHEWNFFTEEQNTKLTIALNKEECFGLEKNEILFFSKKSFIKHFNIDRKDTASFLKQINHEKFVHIYLPIEKSFENNFLKILPIQKYPSSPVIVLEPDTYEIIKLVQKKREEYTRVEAFYPLPTFFSIEIIDKEIQNMFNRNLFFLCLIHITNKHSNDIFLIRGQKNIELTYSVGFTPQYAKILHNIYESIYKLEKFVQDKLEIVRNIFSIYCQSEDNVQSLDEQLVKVEETVNQYFNAYISDEVKSFLKETKEAIDVAHKHATVAREAADKIINNINTSIIAMITAAVAAVVTMSKGEYWFLILALGVHLVYFYVSYKYNAVFTRQKKNDILSLYEITNEQFPVVSKKKREEIKVKFLDPAIQNIEVNLLSYKKLTIYLVIFTSILLIVLLFFGNFASSNEEKKQQNIVKLYANEFGDIKNHVNR</sequence>
<dbReference type="Proteomes" id="UP000830639">
    <property type="component" value="Chromosome"/>
</dbReference>
<evidence type="ECO:0000256" key="1">
    <source>
        <dbReference type="SAM" id="Phobius"/>
    </source>
</evidence>
<evidence type="ECO:0000313" key="2">
    <source>
        <dbReference type="EMBL" id="UPM52434.1"/>
    </source>
</evidence>
<protein>
    <submittedName>
        <fullName evidence="2">Uncharacterized protein</fullName>
    </submittedName>
</protein>